<dbReference type="GO" id="GO:0005886">
    <property type="term" value="C:plasma membrane"/>
    <property type="evidence" value="ECO:0007669"/>
    <property type="project" value="TreeGrafter"/>
</dbReference>
<evidence type="ECO:0000313" key="5">
    <source>
        <dbReference type="EnsemblMetazoa" id="CLYHEMP012838.2"/>
    </source>
</evidence>
<keyword evidence="4" id="KW-1133">Transmembrane helix</keyword>
<feature type="transmembrane region" description="Helical" evidence="4">
    <location>
        <begin position="469"/>
        <end position="492"/>
    </location>
</feature>
<dbReference type="PANTHER" id="PTHR11782">
    <property type="entry name" value="ADENOSINE/GUANOSINE DIPHOSPHATASE"/>
    <property type="match status" value="1"/>
</dbReference>
<keyword evidence="6" id="KW-1185">Reference proteome</keyword>
<keyword evidence="4" id="KW-0472">Membrane</keyword>
<dbReference type="Pfam" id="PF01150">
    <property type="entry name" value="GDA1_CD39"/>
    <property type="match status" value="1"/>
</dbReference>
<feature type="active site" description="Proton acceptor" evidence="3">
    <location>
        <position position="168"/>
    </location>
</feature>
<dbReference type="InterPro" id="IPR000407">
    <property type="entry name" value="GDA1_CD39_NTPase"/>
</dbReference>
<dbReference type="EnsemblMetazoa" id="CLYHEMT012838.2">
    <property type="protein sequence ID" value="CLYHEMP012838.2"/>
    <property type="gene ID" value="CLYHEMG012838"/>
</dbReference>
<dbReference type="RefSeq" id="XP_066936720.1">
    <property type="nucleotide sequence ID" value="XM_067080619.1"/>
</dbReference>
<proteinExistence type="inferred from homology"/>
<keyword evidence="4" id="KW-0812">Transmembrane</keyword>
<feature type="transmembrane region" description="Helical" evidence="4">
    <location>
        <begin position="12"/>
        <end position="35"/>
    </location>
</feature>
<dbReference type="GO" id="GO:0017111">
    <property type="term" value="F:ribonucleoside triphosphate phosphatase activity"/>
    <property type="evidence" value="ECO:0007669"/>
    <property type="project" value="TreeGrafter"/>
</dbReference>
<evidence type="ECO:0000256" key="3">
    <source>
        <dbReference type="PIRSR" id="PIRSR600407-1"/>
    </source>
</evidence>
<dbReference type="Gene3D" id="3.30.420.150">
    <property type="entry name" value="Exopolyphosphatase. Domain 2"/>
    <property type="match status" value="1"/>
</dbReference>
<protein>
    <recommendedName>
        <fullName evidence="7">Ectonucleoside triphosphate diphosphohydrolase</fullName>
    </recommendedName>
</protein>
<dbReference type="GO" id="GO:0004382">
    <property type="term" value="F:GDP phosphatase activity"/>
    <property type="evidence" value="ECO:0007669"/>
    <property type="project" value="TreeGrafter"/>
</dbReference>
<dbReference type="PANTHER" id="PTHR11782:SF83">
    <property type="entry name" value="GUANOSINE-DIPHOSPHATASE"/>
    <property type="match status" value="1"/>
</dbReference>
<dbReference type="EnsemblMetazoa" id="CLYHEMT012838.1">
    <property type="protein sequence ID" value="CLYHEMP012838.1"/>
    <property type="gene ID" value="CLYHEMG012838"/>
</dbReference>
<evidence type="ECO:0000256" key="4">
    <source>
        <dbReference type="SAM" id="Phobius"/>
    </source>
</evidence>
<accession>A0A7M5WTD8</accession>
<evidence type="ECO:0000256" key="1">
    <source>
        <dbReference type="ARBA" id="ARBA00009283"/>
    </source>
</evidence>
<reference evidence="5" key="1">
    <citation type="submission" date="2021-01" db="UniProtKB">
        <authorList>
            <consortium name="EnsemblMetazoa"/>
        </authorList>
    </citation>
    <scope>IDENTIFICATION</scope>
</reference>
<comment type="similarity">
    <text evidence="1">Belongs to the GDA1/CD39 NTPase family.</text>
</comment>
<dbReference type="GeneID" id="136824628"/>
<evidence type="ECO:0000313" key="6">
    <source>
        <dbReference type="Proteomes" id="UP000594262"/>
    </source>
</evidence>
<dbReference type="OrthoDB" id="6372431at2759"/>
<organism evidence="5 6">
    <name type="scientific">Clytia hemisphaerica</name>
    <dbReference type="NCBI Taxonomy" id="252671"/>
    <lineage>
        <taxon>Eukaryota</taxon>
        <taxon>Metazoa</taxon>
        <taxon>Cnidaria</taxon>
        <taxon>Hydrozoa</taxon>
        <taxon>Hydroidolina</taxon>
        <taxon>Leptothecata</taxon>
        <taxon>Obeliida</taxon>
        <taxon>Clytiidae</taxon>
        <taxon>Clytia</taxon>
    </lineage>
</organism>
<dbReference type="GO" id="GO:0045134">
    <property type="term" value="F:UDP phosphatase activity"/>
    <property type="evidence" value="ECO:0007669"/>
    <property type="project" value="TreeGrafter"/>
</dbReference>
<evidence type="ECO:0000256" key="2">
    <source>
        <dbReference type="ARBA" id="ARBA00022801"/>
    </source>
</evidence>
<dbReference type="Proteomes" id="UP000594262">
    <property type="component" value="Unplaced"/>
</dbReference>
<dbReference type="Gene3D" id="3.30.420.40">
    <property type="match status" value="1"/>
</dbReference>
<sequence length="506" mass="56448">MVAYKNGWKYGILIFVAIFFIVLGAVGIGVSTYFYNEEMTDEVQGRFGIVFDAGGSGTRMYIYSFDNNNQYVQTLQEDCEGDGLSKYGGRTSDLKPLLNKCLEDASTNIPKEVSTSNVPLYLKATAGMRKLREQNMTTYNNVWSAVRAILNNGSFPVKMAETMLGIKEAQYSWTTVNHLLKSTDDTSGLLEMGSTSLQVAFEPHSSNSIPSNYSEEVSLNGKSYKIYAHSYMCLGRDEFGRRYYAKLAADKFNNSATIMNPCGFQGYNVSKTYTDLFEVPCVKGDFAQELFGQSINPDLSSMNATDSFTFVGTGDFDACKQQVESMFKKNCTHSSCGTLDAYQPDLYGHFTGIGGGVYFAAEFLQLPDDFTENDFENKTKELCTTPLNEVKNRTGFGKYSYDYCLSNTYTNFVLQNLLKINKTEKGVINFARKINDQKISWTMGSIIEDTPDMSPSVMEVTRDLESTNYYVVIAISAVLLVLGLFLFSYLCFCSNNKNGSVSNRTV</sequence>
<keyword evidence="2" id="KW-0378">Hydrolase</keyword>
<dbReference type="AlphaFoldDB" id="A0A7M5WTD8"/>
<dbReference type="GO" id="GO:0009134">
    <property type="term" value="P:nucleoside diphosphate catabolic process"/>
    <property type="evidence" value="ECO:0007669"/>
    <property type="project" value="TreeGrafter"/>
</dbReference>
<name>A0A7M5WTD8_9CNID</name>
<evidence type="ECO:0008006" key="7">
    <source>
        <dbReference type="Google" id="ProtNLM"/>
    </source>
</evidence>